<reference evidence="1 2" key="1">
    <citation type="journal article" date="2017" name="BMC Genomics">
        <title>Genomic analysis of methanogenic archaea reveals a shift towards energy conservation.</title>
        <authorList>
            <person name="Gilmore S.P."/>
            <person name="Henske J.K."/>
            <person name="Sexton J.A."/>
            <person name="Solomon K.V."/>
            <person name="Seppala S."/>
            <person name="Yoo J.I."/>
            <person name="Huyett L.M."/>
            <person name="Pressman A."/>
            <person name="Cogan J.Z."/>
            <person name="Kivenson V."/>
            <person name="Peng X."/>
            <person name="Tan Y."/>
            <person name="Valentine D.L."/>
            <person name="O'Malley M.A."/>
        </authorList>
    </citation>
    <scope>NUCLEOTIDE SEQUENCE [LARGE SCALE GENOMIC DNA]</scope>
    <source>
        <strain evidence="1 2">M.o.H.</strain>
    </source>
</reference>
<proteinExistence type="predicted"/>
<dbReference type="EMBL" id="LMVM01000012">
    <property type="protein sequence ID" value="PAV04736.1"/>
    <property type="molecule type" value="Genomic_DNA"/>
</dbReference>
<dbReference type="RefSeq" id="WP_069582049.1">
    <property type="nucleotide sequence ID" value="NZ_LMVM01000012.1"/>
</dbReference>
<gene>
    <name evidence="1" type="ORF">ASJ80_10495</name>
</gene>
<evidence type="ECO:0000313" key="1">
    <source>
        <dbReference type="EMBL" id="PAV04736.1"/>
    </source>
</evidence>
<evidence type="ECO:0000313" key="2">
    <source>
        <dbReference type="Proteomes" id="UP000217784"/>
    </source>
</evidence>
<sequence length="172" mass="18185">MPRIIKFIFFLLLFGIIFEAGLLSSYTIVTSQPPDVGKVIDMQVSKLTAIWDSIGIGSKVSITKTYNVTNVDGVSQALKSKTKLDGINIDTISAVIISSSGGNVNVTITATGYKENETTANSSNTAFTSGQIVISPSATYNLTATATGEQKTKGIAVDVNTLKITSLKQIKS</sequence>
<comment type="caution">
    <text evidence="1">The sequence shown here is derived from an EMBL/GenBank/DDBJ whole genome shotgun (WGS) entry which is preliminary data.</text>
</comment>
<dbReference type="AlphaFoldDB" id="A0A2A2H601"/>
<dbReference type="OrthoDB" id="71026at2157"/>
<dbReference type="Proteomes" id="UP000217784">
    <property type="component" value="Unassembled WGS sequence"/>
</dbReference>
<keyword evidence="2" id="KW-1185">Reference proteome</keyword>
<organism evidence="1 2">
    <name type="scientific">Methanobacterium bryantii</name>
    <dbReference type="NCBI Taxonomy" id="2161"/>
    <lineage>
        <taxon>Archaea</taxon>
        <taxon>Methanobacteriati</taxon>
        <taxon>Methanobacteriota</taxon>
        <taxon>Methanomada group</taxon>
        <taxon>Methanobacteria</taxon>
        <taxon>Methanobacteriales</taxon>
        <taxon>Methanobacteriaceae</taxon>
        <taxon>Methanobacterium</taxon>
    </lineage>
</organism>
<accession>A0A2A2H601</accession>
<name>A0A2A2H601_METBR</name>
<protein>
    <submittedName>
        <fullName evidence="1">Uncharacterized protein</fullName>
    </submittedName>
</protein>